<organism evidence="1 2">
    <name type="scientific">Aphanizomenon flos-aquae LD13</name>
    <dbReference type="NCBI Taxonomy" id="1710894"/>
    <lineage>
        <taxon>Bacteria</taxon>
        <taxon>Bacillati</taxon>
        <taxon>Cyanobacteriota</taxon>
        <taxon>Cyanophyceae</taxon>
        <taxon>Nostocales</taxon>
        <taxon>Aphanizomenonaceae</taxon>
        <taxon>Aphanizomenon</taxon>
    </lineage>
</organism>
<name>A0A1B7VL33_APHFL</name>
<proteinExistence type="predicted"/>
<evidence type="ECO:0008006" key="3">
    <source>
        <dbReference type="Google" id="ProtNLM"/>
    </source>
</evidence>
<dbReference type="EMBL" id="LJOY01000077">
    <property type="protein sequence ID" value="OBQ20330.1"/>
    <property type="molecule type" value="Genomic_DNA"/>
</dbReference>
<dbReference type="AlphaFoldDB" id="A0A1B7VL33"/>
<accession>A0A1B7VL33</accession>
<evidence type="ECO:0000313" key="1">
    <source>
        <dbReference type="EMBL" id="OBQ20330.1"/>
    </source>
</evidence>
<sequence>MTYLELHQKIEQQISQLPPEQLSLVSDFLDSIQEKSTVNQRPLRRISPIKRGKKAGDLLHYAGTWHGDDLEDCLRLVEETRSQTQF</sequence>
<dbReference type="PATRIC" id="fig|1710894.3.peg.2454"/>
<comment type="caution">
    <text evidence="1">The sequence shown here is derived from an EMBL/GenBank/DDBJ whole genome shotgun (WGS) entry which is preliminary data.</text>
</comment>
<protein>
    <recommendedName>
        <fullName evidence="3">DUF2281 domain-containing protein</fullName>
    </recommendedName>
</protein>
<dbReference type="STRING" id="1803587.GCA_001593825_00988"/>
<dbReference type="Proteomes" id="UP000092382">
    <property type="component" value="Unassembled WGS sequence"/>
</dbReference>
<evidence type="ECO:0000313" key="2">
    <source>
        <dbReference type="Proteomes" id="UP000092382"/>
    </source>
</evidence>
<reference evidence="1 2" key="1">
    <citation type="submission" date="2015-09" db="EMBL/GenBank/DDBJ databases">
        <title>Whole genome shotgun sequence assembly of Aphanizomenon flos-aquae UKL13.</title>
        <authorList>
            <person name="Driscoll C."/>
        </authorList>
    </citation>
    <scope>NUCLEOTIDE SEQUENCE [LARGE SCALE GENOMIC DNA]</scope>
    <source>
        <strain evidence="1">MDT13</strain>
    </source>
</reference>
<gene>
    <name evidence="1" type="ORF">AN481_17155</name>
</gene>